<keyword evidence="2" id="KW-0472">Membrane</keyword>
<keyword evidence="2" id="KW-0812">Transmembrane</keyword>
<evidence type="ECO:0000256" key="2">
    <source>
        <dbReference type="SAM" id="Phobius"/>
    </source>
</evidence>
<feature type="transmembrane region" description="Helical" evidence="2">
    <location>
        <begin position="56"/>
        <end position="82"/>
    </location>
</feature>
<keyword evidence="2" id="KW-1133">Transmembrane helix</keyword>
<proteinExistence type="predicted"/>
<keyword evidence="4" id="KW-1185">Reference proteome</keyword>
<accession>A0A226E1M2</accession>
<organism evidence="3 4">
    <name type="scientific">Folsomia candida</name>
    <name type="common">Springtail</name>
    <dbReference type="NCBI Taxonomy" id="158441"/>
    <lineage>
        <taxon>Eukaryota</taxon>
        <taxon>Metazoa</taxon>
        <taxon>Ecdysozoa</taxon>
        <taxon>Arthropoda</taxon>
        <taxon>Hexapoda</taxon>
        <taxon>Collembola</taxon>
        <taxon>Entomobryomorpha</taxon>
        <taxon>Isotomoidea</taxon>
        <taxon>Isotomidae</taxon>
        <taxon>Proisotominae</taxon>
        <taxon>Folsomia</taxon>
    </lineage>
</organism>
<comment type="caution">
    <text evidence="3">The sequence shown here is derived from an EMBL/GenBank/DDBJ whole genome shotgun (WGS) entry which is preliminary data.</text>
</comment>
<name>A0A226E1M2_FOLCA</name>
<feature type="transmembrane region" description="Helical" evidence="2">
    <location>
        <begin position="165"/>
        <end position="186"/>
    </location>
</feature>
<gene>
    <name evidence="3" type="ORF">Fcan01_14366</name>
</gene>
<dbReference type="Proteomes" id="UP000198287">
    <property type="component" value="Unassembled WGS sequence"/>
</dbReference>
<reference evidence="3 4" key="1">
    <citation type="submission" date="2015-12" db="EMBL/GenBank/DDBJ databases">
        <title>The genome of Folsomia candida.</title>
        <authorList>
            <person name="Faddeeva A."/>
            <person name="Derks M.F."/>
            <person name="Anvar Y."/>
            <person name="Smit S."/>
            <person name="Van Straalen N."/>
            <person name="Roelofs D."/>
        </authorList>
    </citation>
    <scope>NUCLEOTIDE SEQUENCE [LARGE SCALE GENOMIC DNA]</scope>
    <source>
        <strain evidence="3 4">VU population</strain>
        <tissue evidence="3">Whole body</tissue>
    </source>
</reference>
<feature type="region of interest" description="Disordered" evidence="1">
    <location>
        <begin position="269"/>
        <end position="301"/>
    </location>
</feature>
<feature type="compositionally biased region" description="Low complexity" evidence="1">
    <location>
        <begin position="273"/>
        <end position="290"/>
    </location>
</feature>
<sequence length="342" mass="39641">MMQNGEIFSGISFPIFGIIGGTICRTLINQITPASPDDARRRVATSKNWESLLPFALQYCICGTFLLYHVVIWLGNGVIFFIKFGSSRICNFLETWKNGHISVHIWRHTVLAGTLGFTWSRWDTKTVRCLETLEERDTDEWWKWLMQLEVYPRWSRAWMRTMVEIYSDVIAVSYYVFFLAIGLLAVREILLPLLICFEEHFLSPILSWAWRRDTINYDSNTTITTICAADADIPHTATQLLNKKMERMEKMRNELEMLKKTRTEIEPEVNINTGTASSQLSSSSSSSCRITSRRTNRNQVPSRGRCLWGHLRDEVGNRERSGFVLRNPSQNVREVLLVEKNK</sequence>
<evidence type="ECO:0000313" key="4">
    <source>
        <dbReference type="Proteomes" id="UP000198287"/>
    </source>
</evidence>
<feature type="transmembrane region" description="Helical" evidence="2">
    <location>
        <begin position="7"/>
        <end position="28"/>
    </location>
</feature>
<dbReference type="AlphaFoldDB" id="A0A226E1M2"/>
<evidence type="ECO:0000256" key="1">
    <source>
        <dbReference type="SAM" id="MobiDB-lite"/>
    </source>
</evidence>
<evidence type="ECO:0000313" key="3">
    <source>
        <dbReference type="EMBL" id="OXA51188.1"/>
    </source>
</evidence>
<dbReference type="EMBL" id="LNIX01000008">
    <property type="protein sequence ID" value="OXA51188.1"/>
    <property type="molecule type" value="Genomic_DNA"/>
</dbReference>
<protein>
    <submittedName>
        <fullName evidence="3">Uncharacterized protein</fullName>
    </submittedName>
</protein>